<dbReference type="EMBL" id="HBGN01031855">
    <property type="protein sequence ID" value="CAD9348714.1"/>
    <property type="molecule type" value="Transcribed_RNA"/>
</dbReference>
<dbReference type="AlphaFoldDB" id="A0A7S1ZTQ0"/>
<protein>
    <submittedName>
        <fullName evidence="1">Uncharacterized protein</fullName>
    </submittedName>
</protein>
<proteinExistence type="predicted"/>
<gene>
    <name evidence="1" type="ORF">DBRI1063_LOCUS20564</name>
</gene>
<reference evidence="1" key="1">
    <citation type="submission" date="2021-01" db="EMBL/GenBank/DDBJ databases">
        <authorList>
            <person name="Corre E."/>
            <person name="Pelletier E."/>
            <person name="Niang G."/>
            <person name="Scheremetjew M."/>
            <person name="Finn R."/>
            <person name="Kale V."/>
            <person name="Holt S."/>
            <person name="Cochrane G."/>
            <person name="Meng A."/>
            <person name="Brown T."/>
            <person name="Cohen L."/>
        </authorList>
    </citation>
    <scope>NUCLEOTIDE SEQUENCE</scope>
    <source>
        <strain evidence="1">Pop2</strain>
    </source>
</reference>
<sequence length="350" mass="39893">MTIHKTTFSTIRFLCRSSTHHYLRHSSIVPCTNYILPSNNPSSSYHFSSSDSSTTEKIDPSKIFPWRHSTTLLHRLVDQNDLSGQPNNYRGRLIRSLLVSRELNTPFYKVFLGVWKDELARDCVEAWRMGVLGVLTKSFGVPMEEMDNPNDDENIQTISINTTNNQSNTPKPTQQQQDVNNFLSSILDSKLQNLYSTLPSSQNIQINFMMQPISYKLQHAFLVPMFTRTHVQQNPNLLGAYTKIEMEFQKTGSPQVVQQMANDIIDNQMKGETGFRSIIIDVAVDCLEVFSLVDGTTGEVLRGDGKEREVTHLVRFEMETSSGGSKKGERVLGQWKIIDWDDLLEGNVWH</sequence>
<accession>A0A7S1ZTQ0</accession>
<evidence type="ECO:0000313" key="1">
    <source>
        <dbReference type="EMBL" id="CAD9348714.1"/>
    </source>
</evidence>
<organism evidence="1">
    <name type="scientific">Ditylum brightwellii</name>
    <dbReference type="NCBI Taxonomy" id="49249"/>
    <lineage>
        <taxon>Eukaryota</taxon>
        <taxon>Sar</taxon>
        <taxon>Stramenopiles</taxon>
        <taxon>Ochrophyta</taxon>
        <taxon>Bacillariophyta</taxon>
        <taxon>Mediophyceae</taxon>
        <taxon>Lithodesmiophycidae</taxon>
        <taxon>Lithodesmiales</taxon>
        <taxon>Lithodesmiaceae</taxon>
        <taxon>Ditylum</taxon>
    </lineage>
</organism>
<name>A0A7S1ZTQ0_9STRA</name>